<protein>
    <submittedName>
        <fullName evidence="3">Uncharacterized protein</fullName>
    </submittedName>
</protein>
<evidence type="ECO:0000256" key="2">
    <source>
        <dbReference type="SAM" id="MobiDB-lite"/>
    </source>
</evidence>
<feature type="region of interest" description="Disordered" evidence="2">
    <location>
        <begin position="505"/>
        <end position="524"/>
    </location>
</feature>
<accession>A0A0H2S6S4</accession>
<name>A0A0H2S6S4_9AGAM</name>
<feature type="coiled-coil region" evidence="1">
    <location>
        <begin position="342"/>
        <end position="449"/>
    </location>
</feature>
<gene>
    <name evidence="3" type="ORF">SCHPADRAFT_935162</name>
</gene>
<feature type="compositionally biased region" description="Low complexity" evidence="2">
    <location>
        <begin position="470"/>
        <end position="489"/>
    </location>
</feature>
<dbReference type="EMBL" id="KQ085885">
    <property type="protein sequence ID" value="KLO19669.1"/>
    <property type="molecule type" value="Genomic_DNA"/>
</dbReference>
<evidence type="ECO:0000313" key="4">
    <source>
        <dbReference type="Proteomes" id="UP000053477"/>
    </source>
</evidence>
<organism evidence="3 4">
    <name type="scientific">Schizopora paradoxa</name>
    <dbReference type="NCBI Taxonomy" id="27342"/>
    <lineage>
        <taxon>Eukaryota</taxon>
        <taxon>Fungi</taxon>
        <taxon>Dikarya</taxon>
        <taxon>Basidiomycota</taxon>
        <taxon>Agaricomycotina</taxon>
        <taxon>Agaricomycetes</taxon>
        <taxon>Hymenochaetales</taxon>
        <taxon>Schizoporaceae</taxon>
        <taxon>Schizopora</taxon>
    </lineage>
</organism>
<keyword evidence="1" id="KW-0175">Coiled coil</keyword>
<evidence type="ECO:0000256" key="1">
    <source>
        <dbReference type="SAM" id="Coils"/>
    </source>
</evidence>
<proteinExistence type="predicted"/>
<feature type="region of interest" description="Disordered" evidence="2">
    <location>
        <begin position="720"/>
        <end position="772"/>
    </location>
</feature>
<dbReference type="OrthoDB" id="3261350at2759"/>
<dbReference type="InParanoid" id="A0A0H2S6S4"/>
<keyword evidence="4" id="KW-1185">Reference proteome</keyword>
<feature type="region of interest" description="Disordered" evidence="2">
    <location>
        <begin position="460"/>
        <end position="490"/>
    </location>
</feature>
<dbReference type="AlphaFoldDB" id="A0A0H2S6S4"/>
<sequence length="772" mass="84651">MSDSKASRQIAEKQQAQEAAAIDRIGQISSRIREAVRQALPAPPDQFFTVMVPGKVVNFADYSGGFNDEGEMITATLPTVTELNQAILCDDMPSLSSVQLGPTGRSVSRSYGATLSKLVPKGTTVGAEVADPDKLTDQERRYNQAMDWLLKEDERNAPKSHLDTYIEKQKLYTAQVEEKIRKFNEAYDRVMKDTSLKTLLDKRSAYDRWVSENSRAIRNDVEGAYKDWVVHGRKEACEYWFAVVDNDSAMARVERSKEAMRNATVMDTDGSVEYPKVKLTPTNWAWLAKKKAEKGQTATRTVEQVNWEIARLKKINLMLDAIQTNPPNVNPGGTDLTADPKLSEAEQKLKEAMTNFINARTAVDNLLREKKEDEEALKKPMEDLNKAREALDQATADHDKANTDHLGALNLDALSKLFQSAKETLPKQVEDNNERIKALEAEREILLKAKQGNVSDIVAKQMDLPPPPEGTDATAPAPNPAPAAGTPAGEQDYFTSISVEVSASYKHDETEQKSQTTSAGVSGRIGPVSFGGSMAYSKSSADAQSQMASSNVKVSFDCMRVDIERSWLRPELFYDEDLQVAPRQFISPGPLKLGSLMDPDNYKLIPRETDEHARQQQLEKYSTFPMYPTAFLLAANVVLEISGETAAIQTHFDTSSLSTKASVGYGPFSASVSHSQSQTHQSSTCENTASGCRITIKSPQIIGWISQMVPELPRQKYVATAPTARSQAIQDTPPRTSESSANPAIQSGNNAPEGHVAGSSTSGTTATPATVS</sequence>
<feature type="compositionally biased region" description="Polar residues" evidence="2">
    <location>
        <begin position="723"/>
        <end position="750"/>
    </location>
</feature>
<dbReference type="Proteomes" id="UP000053477">
    <property type="component" value="Unassembled WGS sequence"/>
</dbReference>
<feature type="compositionally biased region" description="Low complexity" evidence="2">
    <location>
        <begin position="756"/>
        <end position="772"/>
    </location>
</feature>
<evidence type="ECO:0000313" key="3">
    <source>
        <dbReference type="EMBL" id="KLO19669.1"/>
    </source>
</evidence>
<reference evidence="3 4" key="1">
    <citation type="submission" date="2015-04" db="EMBL/GenBank/DDBJ databases">
        <title>Complete genome sequence of Schizopora paradoxa KUC8140, a cosmopolitan wood degrader in East Asia.</title>
        <authorList>
            <consortium name="DOE Joint Genome Institute"/>
            <person name="Min B."/>
            <person name="Park H."/>
            <person name="Jang Y."/>
            <person name="Kim J.-J."/>
            <person name="Kim K.H."/>
            <person name="Pangilinan J."/>
            <person name="Lipzen A."/>
            <person name="Riley R."/>
            <person name="Grigoriev I.V."/>
            <person name="Spatafora J.W."/>
            <person name="Choi I.-G."/>
        </authorList>
    </citation>
    <scope>NUCLEOTIDE SEQUENCE [LARGE SCALE GENOMIC DNA]</scope>
    <source>
        <strain evidence="3 4">KUC8140</strain>
    </source>
</reference>